<evidence type="ECO:0000313" key="14">
    <source>
        <dbReference type="EMBL" id="KAK9786289.1"/>
    </source>
</evidence>
<evidence type="ECO:0000256" key="13">
    <source>
        <dbReference type="PIRSR" id="PIRSR600243-1"/>
    </source>
</evidence>
<gene>
    <name evidence="14" type="ORF">WJX73_005917</name>
</gene>
<evidence type="ECO:0000256" key="9">
    <source>
        <dbReference type="ARBA" id="ARBA00022801"/>
    </source>
</evidence>
<sequence>MVGFDFDLCKRNAFLEERGVKGPLLTKTGTTIAGVIYKDGVVLGADTRSTAGNTVADKNCEKIHFIAPNIYCCGAGTAADTENVTGMISSQLELHRYGTGRQSRVITAMTLLKSHLFRYQGHVSAALVLGGVDLKGPHLFTVYPHGSTDSLPYATMGSGSLNAMAVFESGYEEDMSKDSAVALVARAIRSGIFNDLGSGSNVDICVITKDGVEYKRNYEYLQGKTYQRKKPVVYPRGTAAVVKERTIRLVDVDVLEGDATEAIDFRAGSRILEGEGSKLYEAMAARGLAGCYIVPIQKVRGVKAAHSTEFYEAAKRMERCWIRLLDSRDSGFNSYIPGGKDVPYSSYLEGFTGNVHTLWNCVRYLYSCRHPQVE</sequence>
<keyword evidence="15" id="KW-1185">Reference proteome</keyword>
<dbReference type="GO" id="GO:0004298">
    <property type="term" value="F:threonine-type endopeptidase activity"/>
    <property type="evidence" value="ECO:0007669"/>
    <property type="project" value="UniProtKB-KW"/>
</dbReference>
<feature type="active site" description="Nucleophile" evidence="13">
    <location>
        <position position="30"/>
    </location>
</feature>
<dbReference type="SUPFAM" id="SSF56235">
    <property type="entry name" value="N-terminal nucleophile aminohydrolases (Ntn hydrolases)"/>
    <property type="match status" value="1"/>
</dbReference>
<dbReference type="EC" id="3.4.25.1" evidence="5"/>
<evidence type="ECO:0000256" key="12">
    <source>
        <dbReference type="ARBA" id="ARBA00075921"/>
    </source>
</evidence>
<evidence type="ECO:0000256" key="11">
    <source>
        <dbReference type="ARBA" id="ARBA00023242"/>
    </source>
</evidence>
<keyword evidence="9" id="KW-0378">Hydrolase</keyword>
<accession>A0AAW1NJD3</accession>
<dbReference type="PRINTS" id="PR00141">
    <property type="entry name" value="PROTEASOME"/>
</dbReference>
<dbReference type="GO" id="GO:0005634">
    <property type="term" value="C:nucleus"/>
    <property type="evidence" value="ECO:0007669"/>
    <property type="project" value="UniProtKB-SubCell"/>
</dbReference>
<name>A0AAW1NJD3_9CHLO</name>
<dbReference type="GO" id="GO:0005737">
    <property type="term" value="C:cytoplasm"/>
    <property type="evidence" value="ECO:0007669"/>
    <property type="project" value="TreeGrafter"/>
</dbReference>
<dbReference type="GO" id="GO:0005839">
    <property type="term" value="C:proteasome core complex"/>
    <property type="evidence" value="ECO:0007669"/>
    <property type="project" value="InterPro"/>
</dbReference>
<dbReference type="PANTHER" id="PTHR32194:SF4">
    <property type="entry name" value="PROTEASOME SUBUNIT BETA TYPE-7"/>
    <property type="match status" value="1"/>
</dbReference>
<comment type="caution">
    <text evidence="14">The sequence shown here is derived from an EMBL/GenBank/DDBJ whole genome shotgun (WGS) entry which is preliminary data.</text>
</comment>
<dbReference type="PROSITE" id="PS51476">
    <property type="entry name" value="PROTEASOME_BETA_2"/>
    <property type="match status" value="1"/>
</dbReference>
<dbReference type="Gene3D" id="3.60.20.10">
    <property type="entry name" value="Glutamine Phosphoribosylpyrophosphate, subunit 1, domain 1"/>
    <property type="match status" value="1"/>
</dbReference>
<proteinExistence type="predicted"/>
<dbReference type="PROSITE" id="PS00854">
    <property type="entry name" value="PROTEASOME_BETA_1"/>
    <property type="match status" value="1"/>
</dbReference>
<comment type="function">
    <text evidence="2">The proteasome is a multicatalytic proteinase complex which is characterized by its ability to cleave peptides with Arg, Phe, Tyr, Leu, and Glu adjacent to the leaving group at neutral or slightly basic pH. The proteasome has an ATP-dependent proteolytic activity.</text>
</comment>
<reference evidence="14 15" key="1">
    <citation type="journal article" date="2024" name="Nat. Commun.">
        <title>Phylogenomics reveals the evolutionary origins of lichenization in chlorophyte algae.</title>
        <authorList>
            <person name="Puginier C."/>
            <person name="Libourel C."/>
            <person name="Otte J."/>
            <person name="Skaloud P."/>
            <person name="Haon M."/>
            <person name="Grisel S."/>
            <person name="Petersen M."/>
            <person name="Berrin J.G."/>
            <person name="Delaux P.M."/>
            <person name="Dal Grande F."/>
            <person name="Keller J."/>
        </authorList>
    </citation>
    <scope>NUCLEOTIDE SEQUENCE [LARGE SCALE GENOMIC DNA]</scope>
    <source>
        <strain evidence="14 15">SAG 2036</strain>
    </source>
</reference>
<keyword evidence="7" id="KW-0645">Protease</keyword>
<evidence type="ECO:0000256" key="4">
    <source>
        <dbReference type="ARBA" id="ARBA00011517"/>
    </source>
</evidence>
<keyword evidence="10" id="KW-0647">Proteasome</keyword>
<dbReference type="EMBL" id="JALJOQ010000276">
    <property type="protein sequence ID" value="KAK9786289.1"/>
    <property type="molecule type" value="Genomic_DNA"/>
</dbReference>
<evidence type="ECO:0000256" key="3">
    <source>
        <dbReference type="ARBA" id="ARBA00004123"/>
    </source>
</evidence>
<dbReference type="Proteomes" id="UP001465755">
    <property type="component" value="Unassembled WGS sequence"/>
</dbReference>
<dbReference type="CDD" id="cd03763">
    <property type="entry name" value="proteasome_beta_type_7"/>
    <property type="match status" value="1"/>
</dbReference>
<keyword evidence="11" id="KW-0539">Nucleus</keyword>
<evidence type="ECO:0000256" key="2">
    <source>
        <dbReference type="ARBA" id="ARBA00002000"/>
    </source>
</evidence>
<dbReference type="InterPro" id="IPR023333">
    <property type="entry name" value="Proteasome_suB-type"/>
</dbReference>
<dbReference type="PANTHER" id="PTHR32194">
    <property type="entry name" value="METALLOPROTEASE TLDD"/>
    <property type="match status" value="1"/>
</dbReference>
<evidence type="ECO:0000256" key="7">
    <source>
        <dbReference type="ARBA" id="ARBA00022670"/>
    </source>
</evidence>
<dbReference type="InterPro" id="IPR001353">
    <property type="entry name" value="Proteasome_sua/b"/>
</dbReference>
<comment type="catalytic activity">
    <reaction evidence="1">
        <text>Cleavage of peptide bonds with very broad specificity.</text>
        <dbReference type="EC" id="3.4.25.1"/>
    </reaction>
</comment>
<keyword evidence="8" id="KW-0888">Threonine protease</keyword>
<evidence type="ECO:0000256" key="1">
    <source>
        <dbReference type="ARBA" id="ARBA00001198"/>
    </source>
</evidence>
<dbReference type="InterPro" id="IPR016050">
    <property type="entry name" value="Proteasome_bsu_CS"/>
</dbReference>
<comment type="subunit">
    <text evidence="4">Component of the 20S core complex of the 26S proteasome. The 26S proteasome is composed of a core protease (CP), known as the 20S proteasome, capped at one or both ends by the 19S regulatory particle (RP/PA700). The 20S proteasome core is composed of 28 subunits that are arranged in four stacked rings, resulting in a barrel-shaped structure. The two end rings are each formed by seven alpha subunits, and the two central rings are each formed by seven beta subunits. The catalytic chamber with the active sites is on the inside of the barrel.</text>
</comment>
<evidence type="ECO:0000256" key="8">
    <source>
        <dbReference type="ARBA" id="ARBA00022698"/>
    </source>
</evidence>
<evidence type="ECO:0000256" key="5">
    <source>
        <dbReference type="ARBA" id="ARBA00012039"/>
    </source>
</evidence>
<dbReference type="FunFam" id="3.60.20.10:FF:000005">
    <property type="entry name" value="Proteasome subunit beta type-2"/>
    <property type="match status" value="1"/>
</dbReference>
<evidence type="ECO:0000256" key="6">
    <source>
        <dbReference type="ARBA" id="ARBA00022490"/>
    </source>
</evidence>
<dbReference type="Pfam" id="PF00227">
    <property type="entry name" value="Proteasome"/>
    <property type="match status" value="1"/>
</dbReference>
<dbReference type="AlphaFoldDB" id="A0AAW1NJD3"/>
<evidence type="ECO:0000256" key="10">
    <source>
        <dbReference type="ARBA" id="ARBA00022942"/>
    </source>
</evidence>
<organism evidence="14 15">
    <name type="scientific">Symbiochloris irregularis</name>
    <dbReference type="NCBI Taxonomy" id="706552"/>
    <lineage>
        <taxon>Eukaryota</taxon>
        <taxon>Viridiplantae</taxon>
        <taxon>Chlorophyta</taxon>
        <taxon>core chlorophytes</taxon>
        <taxon>Trebouxiophyceae</taxon>
        <taxon>Trebouxiales</taxon>
        <taxon>Trebouxiaceae</taxon>
        <taxon>Symbiochloris</taxon>
    </lineage>
</organism>
<dbReference type="InterPro" id="IPR029055">
    <property type="entry name" value="Ntn_hydrolases_N"/>
</dbReference>
<dbReference type="InterPro" id="IPR000243">
    <property type="entry name" value="Pept_T1A_subB"/>
</dbReference>
<protein>
    <recommendedName>
        <fullName evidence="5">proteasome endopeptidase complex</fullName>
        <ecNumber evidence="5">3.4.25.1</ecNumber>
    </recommendedName>
    <alternativeName>
        <fullName evidence="12">Proteasome subunit beta type-2</fullName>
    </alternativeName>
</protein>
<comment type="subcellular location">
    <subcellularLocation>
        <location evidence="3">Nucleus</location>
    </subcellularLocation>
</comment>
<keyword evidence="6" id="KW-0963">Cytoplasm</keyword>
<dbReference type="GO" id="GO:0051603">
    <property type="term" value="P:proteolysis involved in protein catabolic process"/>
    <property type="evidence" value="ECO:0007669"/>
    <property type="project" value="InterPro"/>
</dbReference>
<evidence type="ECO:0000313" key="15">
    <source>
        <dbReference type="Proteomes" id="UP001465755"/>
    </source>
</evidence>